<evidence type="ECO:0000313" key="3">
    <source>
        <dbReference type="Proteomes" id="UP001591681"/>
    </source>
</evidence>
<organism evidence="2 3">
    <name type="scientific">Coilia grayii</name>
    <name type="common">Gray's grenadier anchovy</name>
    <dbReference type="NCBI Taxonomy" id="363190"/>
    <lineage>
        <taxon>Eukaryota</taxon>
        <taxon>Metazoa</taxon>
        <taxon>Chordata</taxon>
        <taxon>Craniata</taxon>
        <taxon>Vertebrata</taxon>
        <taxon>Euteleostomi</taxon>
        <taxon>Actinopterygii</taxon>
        <taxon>Neopterygii</taxon>
        <taxon>Teleostei</taxon>
        <taxon>Clupei</taxon>
        <taxon>Clupeiformes</taxon>
        <taxon>Clupeoidei</taxon>
        <taxon>Engraulidae</taxon>
        <taxon>Coilinae</taxon>
        <taxon>Coilia</taxon>
    </lineage>
</organism>
<accession>A0ABD1KV03</accession>
<name>A0ABD1KV03_9TELE</name>
<evidence type="ECO:0000313" key="2">
    <source>
        <dbReference type="EMBL" id="KAL2102988.1"/>
    </source>
</evidence>
<protein>
    <submittedName>
        <fullName evidence="2">Uncharacterized protein</fullName>
    </submittedName>
</protein>
<dbReference type="Proteomes" id="UP001591681">
    <property type="component" value="Unassembled WGS sequence"/>
</dbReference>
<feature type="signal peptide" evidence="1">
    <location>
        <begin position="1"/>
        <end position="20"/>
    </location>
</feature>
<dbReference type="EMBL" id="JBHFQA010000002">
    <property type="protein sequence ID" value="KAL2102988.1"/>
    <property type="molecule type" value="Genomic_DNA"/>
</dbReference>
<comment type="caution">
    <text evidence="2">The sequence shown here is derived from an EMBL/GenBank/DDBJ whole genome shotgun (WGS) entry which is preliminary data.</text>
</comment>
<feature type="chain" id="PRO_5044819590" evidence="1">
    <location>
        <begin position="21"/>
        <end position="211"/>
    </location>
</feature>
<dbReference type="AlphaFoldDB" id="A0ABD1KV03"/>
<reference evidence="2 3" key="1">
    <citation type="submission" date="2024-09" db="EMBL/GenBank/DDBJ databases">
        <title>A chromosome-level genome assembly of Gray's grenadier anchovy, Coilia grayii.</title>
        <authorList>
            <person name="Fu Z."/>
        </authorList>
    </citation>
    <scope>NUCLEOTIDE SEQUENCE [LARGE SCALE GENOMIC DNA]</scope>
    <source>
        <strain evidence="2">G4</strain>
        <tissue evidence="2">Muscle</tissue>
    </source>
</reference>
<keyword evidence="3" id="KW-1185">Reference proteome</keyword>
<sequence>MWIFWFLACCFAARQNGGQGGEDKDLKKKVKKYKLDELKAELAALGVIVVLEEMDPDIRMSKKKVKRHLQKRLISELKKAQLVRANGFTFPMDIPEDVMDTLNDLDARLDKELEELDNDERKHDVQAVVHQLLDDVDTNEGLTLAGDRKHQMDGTTAVLESLILKGKKRVLRSWRTRDRQAEMAGQDVHFCCATEEEKKSSWAIPRKRRRC</sequence>
<gene>
    <name evidence="2" type="ORF">ACEWY4_002156</name>
</gene>
<proteinExistence type="predicted"/>
<keyword evidence="1" id="KW-0732">Signal</keyword>
<evidence type="ECO:0000256" key="1">
    <source>
        <dbReference type="SAM" id="SignalP"/>
    </source>
</evidence>